<dbReference type="AlphaFoldDB" id="A0AAW1CW40"/>
<gene>
    <name evidence="3" type="ORF">O3M35_012600</name>
</gene>
<evidence type="ECO:0000256" key="1">
    <source>
        <dbReference type="SAM" id="Coils"/>
    </source>
</evidence>
<evidence type="ECO:0000313" key="4">
    <source>
        <dbReference type="Proteomes" id="UP001461498"/>
    </source>
</evidence>
<keyword evidence="1" id="KW-0175">Coiled coil</keyword>
<feature type="coiled-coil region" evidence="1">
    <location>
        <begin position="380"/>
        <end position="414"/>
    </location>
</feature>
<keyword evidence="4" id="KW-1185">Reference proteome</keyword>
<dbReference type="Gene3D" id="1.10.287.1490">
    <property type="match status" value="1"/>
</dbReference>
<feature type="coiled-coil region" evidence="1">
    <location>
        <begin position="276"/>
        <end position="341"/>
    </location>
</feature>
<dbReference type="Proteomes" id="UP001461498">
    <property type="component" value="Unassembled WGS sequence"/>
</dbReference>
<feature type="region of interest" description="Disordered" evidence="2">
    <location>
        <begin position="1058"/>
        <end position="1115"/>
    </location>
</feature>
<organism evidence="3 4">
    <name type="scientific">Rhynocoris fuscipes</name>
    <dbReference type="NCBI Taxonomy" id="488301"/>
    <lineage>
        <taxon>Eukaryota</taxon>
        <taxon>Metazoa</taxon>
        <taxon>Ecdysozoa</taxon>
        <taxon>Arthropoda</taxon>
        <taxon>Hexapoda</taxon>
        <taxon>Insecta</taxon>
        <taxon>Pterygota</taxon>
        <taxon>Neoptera</taxon>
        <taxon>Paraneoptera</taxon>
        <taxon>Hemiptera</taxon>
        <taxon>Heteroptera</taxon>
        <taxon>Panheteroptera</taxon>
        <taxon>Cimicomorpha</taxon>
        <taxon>Reduviidae</taxon>
        <taxon>Harpactorinae</taxon>
        <taxon>Harpactorini</taxon>
        <taxon>Rhynocoris</taxon>
    </lineage>
</organism>
<reference evidence="3 4" key="1">
    <citation type="submission" date="2022-12" db="EMBL/GenBank/DDBJ databases">
        <title>Chromosome-level genome assembly of true bugs.</title>
        <authorList>
            <person name="Ma L."/>
            <person name="Li H."/>
        </authorList>
    </citation>
    <scope>NUCLEOTIDE SEQUENCE [LARGE SCALE GENOMIC DNA]</scope>
    <source>
        <strain evidence="3">Lab_2022b</strain>
    </source>
</reference>
<name>A0AAW1CW40_9HEMI</name>
<feature type="coiled-coil region" evidence="1">
    <location>
        <begin position="189"/>
        <end position="230"/>
    </location>
</feature>
<dbReference type="EMBL" id="JAPXFL010000009">
    <property type="protein sequence ID" value="KAK9501983.1"/>
    <property type="molecule type" value="Genomic_DNA"/>
</dbReference>
<protein>
    <submittedName>
        <fullName evidence="3">Uncharacterized protein</fullName>
    </submittedName>
</protein>
<accession>A0AAW1CW40</accession>
<proteinExistence type="predicted"/>
<comment type="caution">
    <text evidence="3">The sequence shown here is derived from an EMBL/GenBank/DDBJ whole genome shotgun (WGS) entry which is preliminary data.</text>
</comment>
<sequence length="1115" mass="128329">MKESCWQKVIVCWANALQLTEEPILDISDLLDCTFFLKLLKQLDQNYEITSDADKRNIIDKFIEDNYRNIKVKNVLDNKELTLIGSLMLLTSSLEVSHLRVPLYSLSTDIQLNIQAFIQRFLALPKHSVTREIIDNSIAGIDSMVQDEEEIEEPLSFTSSPNSSAITMDQSPNLNSVAKNKVKYLQNRIELLNFDKQHLQDELESTRQDLNNLEMKYVSKEQELLHLKNELFVLKNQINSDETNKIKVSDENENLREYYVLKDDIALLQANLYFTNNELDLSLNENQKLKEKLSKQENEKLILENKLEEIEDALMKMSSTMEEMESKLSILTTTCQEQEALLREKSCVKVVDETFALNDESLMPVTGTGESLAPVIELKYAEILEEVKKLKEIIASKDDEIANLEKLLSKTDKEDLPHENSSIHIVDEFLTSSIELLNKLVNETEKLKESSVCDEQDAQIIEYFSQEKSIAEKIEDKYNELFEKAKKLRGSLIYAKLIDSKSADNKSVNEVQNIISEKNSRSVVEEDKIEKIEDYLKKKSNDNTISHQADDEYEKLKLDLNSLNETLEVKAIQLEESSTLCEKLRRDLTESENNEKLTSVKLKNKIEELESIMSLYQSEINDLRCKLAVCDNEVCNKDDRLSELTTEIADRILEIESLKDQVAEYEQKLNANNVTIKNKDNELNSFKQIIEKNLNEMESLKNELCAKASLVAELKHDVDMCHHEKTILEKKIENLLKDLEKSENLKIELKKSESEILRLNKELEQEKINLKIVQDQVELEEKLNNAFDMKLTELQVKMKQQFEKELNGTVEEYKDKINQLKLKITKDKLHIQELSEDLWNTTDKLLLSQQQCEALRNQLRRTKCALEILSNSSGRRHSVAATIHRASNPSLWLQTEDASTDPIPFLDDPLTSAIRKGIAWDNINDNINPMRRFSLILDSSSNNHEEENEDEIFNDEFMQDLKDGICRLPVSNEVNNLQRASCPPITKYPESPVNVEKVSDKQVLIPPEKPKRKGQISYSKPGPPTPCRTGASRLSLQHFEKPLNPAPRRLKENQNSIGLQTQNVGGTSRLSKLFSTGKGQNKTKPLSQDSPKIKKRNFFQRKFGSNRENYPLPPL</sequence>
<evidence type="ECO:0000256" key="2">
    <source>
        <dbReference type="SAM" id="MobiDB-lite"/>
    </source>
</evidence>
<feature type="compositionally biased region" description="Polar residues" evidence="2">
    <location>
        <begin position="1058"/>
        <end position="1090"/>
    </location>
</feature>
<feature type="coiled-coil region" evidence="1">
    <location>
        <begin position="546"/>
        <end position="823"/>
    </location>
</feature>
<feature type="region of interest" description="Disordered" evidence="2">
    <location>
        <begin position="1007"/>
        <end position="1027"/>
    </location>
</feature>
<evidence type="ECO:0000313" key="3">
    <source>
        <dbReference type="EMBL" id="KAK9501983.1"/>
    </source>
</evidence>